<dbReference type="EMBL" id="CP007029">
    <property type="protein sequence ID" value="AHE99625.1"/>
    <property type="molecule type" value="Genomic_DNA"/>
</dbReference>
<dbReference type="STRING" id="713585.THITH_16485"/>
<keyword evidence="1" id="KW-0472">Membrane</keyword>
<proteinExistence type="predicted"/>
<feature type="transmembrane region" description="Helical" evidence="1">
    <location>
        <begin position="12"/>
        <end position="32"/>
    </location>
</feature>
<keyword evidence="1" id="KW-0812">Transmembrane</keyword>
<dbReference type="Proteomes" id="UP000005289">
    <property type="component" value="Chromosome"/>
</dbReference>
<evidence type="ECO:0000256" key="1">
    <source>
        <dbReference type="SAM" id="Phobius"/>
    </source>
</evidence>
<organism evidence="2 3">
    <name type="scientific">Thioalkalivibrio paradoxus ARh 1</name>
    <dbReference type="NCBI Taxonomy" id="713585"/>
    <lineage>
        <taxon>Bacteria</taxon>
        <taxon>Pseudomonadati</taxon>
        <taxon>Pseudomonadota</taxon>
        <taxon>Gammaproteobacteria</taxon>
        <taxon>Chromatiales</taxon>
        <taxon>Ectothiorhodospiraceae</taxon>
        <taxon>Thioalkalivibrio</taxon>
    </lineage>
</organism>
<protein>
    <submittedName>
        <fullName evidence="2">Uncharacterized protein</fullName>
    </submittedName>
</protein>
<dbReference type="AlphaFoldDB" id="W0DRY6"/>
<name>W0DRY6_9GAMM</name>
<reference evidence="2 3" key="1">
    <citation type="submission" date="2013-12" db="EMBL/GenBank/DDBJ databases">
        <authorList>
            <consortium name="DOE Joint Genome Institute"/>
            <person name="Muyzer G."/>
            <person name="Huntemann M."/>
            <person name="Han J."/>
            <person name="Chen A."/>
            <person name="Kyrpides N."/>
            <person name="Mavromatis K."/>
            <person name="Markowitz V."/>
            <person name="Palaniappan K."/>
            <person name="Ivanova N."/>
            <person name="Schaumberg A."/>
            <person name="Pati A."/>
            <person name="Liolios K."/>
            <person name="Nordberg H.P."/>
            <person name="Cantor M.N."/>
            <person name="Hua S.X."/>
            <person name="Woyke T."/>
        </authorList>
    </citation>
    <scope>NUCLEOTIDE SEQUENCE [LARGE SCALE GENOMIC DNA]</scope>
    <source>
        <strain evidence="2 3">ARh 1</strain>
    </source>
</reference>
<dbReference type="HOGENOM" id="CLU_220456_0_0_6"/>
<evidence type="ECO:0000313" key="3">
    <source>
        <dbReference type="Proteomes" id="UP000005289"/>
    </source>
</evidence>
<keyword evidence="1" id="KW-1133">Transmembrane helix</keyword>
<dbReference type="KEGG" id="tti:THITH_16485"/>
<accession>W0DRY6</accession>
<evidence type="ECO:0000313" key="2">
    <source>
        <dbReference type="EMBL" id="AHE99625.1"/>
    </source>
</evidence>
<sequence length="34" mass="3975">MRDWFTFDNLPLTLIIILVIVSWLSFFSVILFGG</sequence>
<keyword evidence="3" id="KW-1185">Reference proteome</keyword>
<gene>
    <name evidence="2" type="ORF">THITH_16485</name>
</gene>